<keyword evidence="2" id="KW-1185">Reference proteome</keyword>
<evidence type="ECO:0000313" key="3">
    <source>
        <dbReference type="WBParaSite" id="HPBE_0001575001-mRNA-1"/>
    </source>
</evidence>
<dbReference type="Proteomes" id="UP000050761">
    <property type="component" value="Unassembled WGS sequence"/>
</dbReference>
<sequence>MVVAVILSPVGSPTFPWVPKHAISLYHTFGWMRLARCYILPQKFWIWHHEQVWAALASSSSSSCGFVLPSPLLQLLRGTFEFSHLQDIASLLPHLIQAPDLTSSERRLPAA</sequence>
<name>A0A183G309_HELPZ</name>
<accession>A0A3P8B2L4</accession>
<evidence type="ECO:0000313" key="1">
    <source>
        <dbReference type="EMBL" id="VDP03808.1"/>
    </source>
</evidence>
<dbReference type="AlphaFoldDB" id="A0A183G309"/>
<protein>
    <submittedName>
        <fullName evidence="1 3">Uncharacterized protein</fullName>
    </submittedName>
</protein>
<reference evidence="1 2" key="1">
    <citation type="submission" date="2018-11" db="EMBL/GenBank/DDBJ databases">
        <authorList>
            <consortium name="Pathogen Informatics"/>
        </authorList>
    </citation>
    <scope>NUCLEOTIDE SEQUENCE [LARGE SCALE GENOMIC DNA]</scope>
</reference>
<proteinExistence type="predicted"/>
<organism evidence="2 3">
    <name type="scientific">Heligmosomoides polygyrus</name>
    <name type="common">Parasitic roundworm</name>
    <dbReference type="NCBI Taxonomy" id="6339"/>
    <lineage>
        <taxon>Eukaryota</taxon>
        <taxon>Metazoa</taxon>
        <taxon>Ecdysozoa</taxon>
        <taxon>Nematoda</taxon>
        <taxon>Chromadorea</taxon>
        <taxon>Rhabditida</taxon>
        <taxon>Rhabditina</taxon>
        <taxon>Rhabditomorpha</taxon>
        <taxon>Strongyloidea</taxon>
        <taxon>Heligmosomidae</taxon>
        <taxon>Heligmosomoides</taxon>
    </lineage>
</organism>
<evidence type="ECO:0000313" key="2">
    <source>
        <dbReference type="Proteomes" id="UP000050761"/>
    </source>
</evidence>
<dbReference type="EMBL" id="UZAH01029025">
    <property type="protein sequence ID" value="VDP03808.1"/>
    <property type="molecule type" value="Genomic_DNA"/>
</dbReference>
<reference evidence="3" key="2">
    <citation type="submission" date="2019-09" db="UniProtKB">
        <authorList>
            <consortium name="WormBaseParasite"/>
        </authorList>
    </citation>
    <scope>IDENTIFICATION</scope>
</reference>
<accession>A0A183G309</accession>
<gene>
    <name evidence="1" type="ORF">HPBE_LOCUS15749</name>
</gene>
<dbReference type="WBParaSite" id="HPBE_0001575001-mRNA-1">
    <property type="protein sequence ID" value="HPBE_0001575001-mRNA-1"/>
    <property type="gene ID" value="HPBE_0001575001"/>
</dbReference>